<name>A0ABS2Z7A6_9BACL</name>
<proteinExistence type="predicted"/>
<sequence>MELVTDAGSKNANVTWNVDAANYDPALKIEQTFTVNGTVTLPAGVVNPNNVTLHKH</sequence>
<dbReference type="RefSeq" id="WP_188404629.1">
    <property type="nucleotide sequence ID" value="NZ_BMCE01000009.1"/>
</dbReference>
<accession>A0ABS2Z7A6</accession>
<comment type="caution">
    <text evidence="1">The sequence shown here is derived from an EMBL/GenBank/DDBJ whole genome shotgun (WGS) entry which is preliminary data.</text>
</comment>
<dbReference type="EMBL" id="JAFHKS010000036">
    <property type="protein sequence ID" value="MBN3543884.1"/>
    <property type="molecule type" value="Genomic_DNA"/>
</dbReference>
<protein>
    <submittedName>
        <fullName evidence="1">Uncharacterized protein</fullName>
    </submittedName>
</protein>
<keyword evidence="2" id="KW-1185">Reference proteome</keyword>
<evidence type="ECO:0000313" key="1">
    <source>
        <dbReference type="EMBL" id="MBN3543884.1"/>
    </source>
</evidence>
<organism evidence="1 2">
    <name type="scientific">Fictibacillus barbaricus</name>
    <dbReference type="NCBI Taxonomy" id="182136"/>
    <lineage>
        <taxon>Bacteria</taxon>
        <taxon>Bacillati</taxon>
        <taxon>Bacillota</taxon>
        <taxon>Bacilli</taxon>
        <taxon>Bacillales</taxon>
        <taxon>Fictibacillaceae</taxon>
        <taxon>Fictibacillus</taxon>
    </lineage>
</organism>
<dbReference type="Proteomes" id="UP001319060">
    <property type="component" value="Unassembled WGS sequence"/>
</dbReference>
<gene>
    <name evidence="1" type="ORF">JYA64_01035</name>
</gene>
<reference evidence="1 2" key="1">
    <citation type="submission" date="2021-01" db="EMBL/GenBank/DDBJ databases">
        <title>Genome Sequencing of Type Strains.</title>
        <authorList>
            <person name="Lemaire J.F."/>
            <person name="Inderbitzin P."/>
            <person name="Collins S.B."/>
            <person name="Wespe N."/>
            <person name="Knight-Connoni V."/>
        </authorList>
    </citation>
    <scope>NUCLEOTIDE SEQUENCE [LARGE SCALE GENOMIC DNA]</scope>
    <source>
        <strain evidence="1 2">DSM 14730</strain>
    </source>
</reference>
<evidence type="ECO:0000313" key="2">
    <source>
        <dbReference type="Proteomes" id="UP001319060"/>
    </source>
</evidence>